<organism evidence="14 15">
    <name type="scientific">Helobdella robusta</name>
    <name type="common">Californian leech</name>
    <dbReference type="NCBI Taxonomy" id="6412"/>
    <lineage>
        <taxon>Eukaryota</taxon>
        <taxon>Metazoa</taxon>
        <taxon>Spiralia</taxon>
        <taxon>Lophotrochozoa</taxon>
        <taxon>Annelida</taxon>
        <taxon>Clitellata</taxon>
        <taxon>Hirudinea</taxon>
        <taxon>Rhynchobdellida</taxon>
        <taxon>Glossiphoniidae</taxon>
        <taxon>Helobdella</taxon>
    </lineage>
</organism>
<evidence type="ECO:0000256" key="2">
    <source>
        <dbReference type="ARBA" id="ARBA00012513"/>
    </source>
</evidence>
<dbReference type="eggNOG" id="KOG0606">
    <property type="taxonomic scope" value="Eukaryota"/>
</dbReference>
<dbReference type="OMA" id="NCETTRF"/>
<evidence type="ECO:0000259" key="12">
    <source>
        <dbReference type="PROSITE" id="PS50011"/>
    </source>
</evidence>
<evidence type="ECO:0000256" key="4">
    <source>
        <dbReference type="ARBA" id="ARBA00022527"/>
    </source>
</evidence>
<keyword evidence="7" id="KW-0418">Kinase</keyword>
<dbReference type="EMBL" id="KB096830">
    <property type="protein sequence ID" value="ESO01110.1"/>
    <property type="molecule type" value="Genomic_DNA"/>
</dbReference>
<comment type="similarity">
    <text evidence="1">Belongs to the protein kinase superfamily. AGC Ser/Thr protein kinase family.</text>
</comment>
<dbReference type="InterPro" id="IPR011009">
    <property type="entry name" value="Kinase-like_dom_sf"/>
</dbReference>
<dbReference type="InterPro" id="IPR008271">
    <property type="entry name" value="Ser/Thr_kinase_AS"/>
</dbReference>
<dbReference type="SUPFAM" id="SSF56112">
    <property type="entry name" value="Protein kinase-like (PK-like)"/>
    <property type="match status" value="1"/>
</dbReference>
<comment type="catalytic activity">
    <reaction evidence="11">
        <text>L-seryl-[protein] + ATP = O-phospho-L-seryl-[protein] + ADP + H(+)</text>
        <dbReference type="Rhea" id="RHEA:17989"/>
        <dbReference type="Rhea" id="RHEA-COMP:9863"/>
        <dbReference type="Rhea" id="RHEA-COMP:11604"/>
        <dbReference type="ChEBI" id="CHEBI:15378"/>
        <dbReference type="ChEBI" id="CHEBI:29999"/>
        <dbReference type="ChEBI" id="CHEBI:30616"/>
        <dbReference type="ChEBI" id="CHEBI:83421"/>
        <dbReference type="ChEBI" id="CHEBI:456216"/>
        <dbReference type="EC" id="2.7.11.1"/>
    </reaction>
</comment>
<dbReference type="Gene3D" id="3.30.200.20">
    <property type="entry name" value="Phosphorylase Kinase, domain 1"/>
    <property type="match status" value="1"/>
</dbReference>
<sequence length="161" mass="18058">ILAIKVVKKADMVNKNLMSQVTTERDALAISKSPFIVRLYYSLQTKQSIFLIMEYMIGGDMRSLLSTCGCLREDHALFFLSEILAALEYLHKHSIIHRDLKPENLLISKEGHVKLTDFGLSQINHKICLADILTSPNSKFTTGPSRTPGQILSLTSHLAFV</sequence>
<feature type="domain" description="Protein kinase" evidence="12">
    <location>
        <begin position="1"/>
        <end position="161"/>
    </location>
</feature>
<evidence type="ECO:0000313" key="13">
    <source>
        <dbReference type="EMBL" id="ESO01110.1"/>
    </source>
</evidence>
<dbReference type="PROSITE" id="PS00108">
    <property type="entry name" value="PROTEIN_KINASE_ST"/>
    <property type="match status" value="1"/>
</dbReference>
<evidence type="ECO:0000313" key="15">
    <source>
        <dbReference type="Proteomes" id="UP000015101"/>
    </source>
</evidence>
<reference evidence="13 15" key="2">
    <citation type="journal article" date="2013" name="Nature">
        <title>Insights into bilaterian evolution from three spiralian genomes.</title>
        <authorList>
            <person name="Simakov O."/>
            <person name="Marletaz F."/>
            <person name="Cho S.J."/>
            <person name="Edsinger-Gonzales E."/>
            <person name="Havlak P."/>
            <person name="Hellsten U."/>
            <person name="Kuo D.H."/>
            <person name="Larsson T."/>
            <person name="Lv J."/>
            <person name="Arendt D."/>
            <person name="Savage R."/>
            <person name="Osoegawa K."/>
            <person name="de Jong P."/>
            <person name="Grimwood J."/>
            <person name="Chapman J.A."/>
            <person name="Shapiro H."/>
            <person name="Aerts A."/>
            <person name="Otillar R.P."/>
            <person name="Terry A.Y."/>
            <person name="Boore J.L."/>
            <person name="Grigoriev I.V."/>
            <person name="Lindberg D.R."/>
            <person name="Seaver E.C."/>
            <person name="Weisblat D.A."/>
            <person name="Putnam N.H."/>
            <person name="Rokhsar D.S."/>
        </authorList>
    </citation>
    <scope>NUCLEOTIDE SEQUENCE</scope>
</reference>
<evidence type="ECO:0000313" key="14">
    <source>
        <dbReference type="EnsemblMetazoa" id="HelroP82333"/>
    </source>
</evidence>
<dbReference type="PANTHER" id="PTHR24356">
    <property type="entry name" value="SERINE/THREONINE-PROTEIN KINASE"/>
    <property type="match status" value="1"/>
</dbReference>
<dbReference type="InterPro" id="IPR000719">
    <property type="entry name" value="Prot_kinase_dom"/>
</dbReference>
<dbReference type="KEGG" id="hro:HELRODRAFT_82333"/>
<keyword evidence="6" id="KW-0547">Nucleotide-binding</keyword>
<dbReference type="Pfam" id="PF00069">
    <property type="entry name" value="Pkinase"/>
    <property type="match status" value="1"/>
</dbReference>
<reference evidence="15" key="1">
    <citation type="submission" date="2012-12" db="EMBL/GenBank/DDBJ databases">
        <authorList>
            <person name="Hellsten U."/>
            <person name="Grimwood J."/>
            <person name="Chapman J.A."/>
            <person name="Shapiro H."/>
            <person name="Aerts A."/>
            <person name="Otillar R.P."/>
            <person name="Terry A.Y."/>
            <person name="Boore J.L."/>
            <person name="Simakov O."/>
            <person name="Marletaz F."/>
            <person name="Cho S.-J."/>
            <person name="Edsinger-Gonzales E."/>
            <person name="Havlak P."/>
            <person name="Kuo D.-H."/>
            <person name="Larsson T."/>
            <person name="Lv J."/>
            <person name="Arendt D."/>
            <person name="Savage R."/>
            <person name="Osoegawa K."/>
            <person name="de Jong P."/>
            <person name="Lindberg D.R."/>
            <person name="Seaver E.C."/>
            <person name="Weisblat D.A."/>
            <person name="Putnam N.H."/>
            <person name="Grigoriev I.V."/>
            <person name="Rokhsar D.S."/>
        </authorList>
    </citation>
    <scope>NUCLEOTIDE SEQUENCE</scope>
</reference>
<dbReference type="FunFam" id="1.10.510.10:FF:000604">
    <property type="entry name" value="AGC protein kinase"/>
    <property type="match status" value="1"/>
</dbReference>
<keyword evidence="4" id="KW-0723">Serine/threonine-protein kinase</keyword>
<dbReference type="EMBL" id="AMQM01005155">
    <property type="status" value="NOT_ANNOTATED_CDS"/>
    <property type="molecule type" value="Genomic_DNA"/>
</dbReference>
<comment type="catalytic activity">
    <reaction evidence="10">
        <text>L-threonyl-[protein] + ATP = O-phospho-L-threonyl-[protein] + ADP + H(+)</text>
        <dbReference type="Rhea" id="RHEA:46608"/>
        <dbReference type="Rhea" id="RHEA-COMP:11060"/>
        <dbReference type="Rhea" id="RHEA-COMP:11605"/>
        <dbReference type="ChEBI" id="CHEBI:15378"/>
        <dbReference type="ChEBI" id="CHEBI:30013"/>
        <dbReference type="ChEBI" id="CHEBI:30616"/>
        <dbReference type="ChEBI" id="CHEBI:61977"/>
        <dbReference type="ChEBI" id="CHEBI:456216"/>
        <dbReference type="EC" id="2.7.11.1"/>
    </reaction>
</comment>
<dbReference type="Gene3D" id="1.10.510.10">
    <property type="entry name" value="Transferase(Phosphotransferase) domain 1"/>
    <property type="match status" value="1"/>
</dbReference>
<dbReference type="EC" id="2.7.11.1" evidence="2"/>
<evidence type="ECO:0000256" key="5">
    <source>
        <dbReference type="ARBA" id="ARBA00022679"/>
    </source>
</evidence>
<dbReference type="SMART" id="SM00220">
    <property type="entry name" value="S_TKc"/>
    <property type="match status" value="1"/>
</dbReference>
<evidence type="ECO:0000256" key="10">
    <source>
        <dbReference type="ARBA" id="ARBA00047899"/>
    </source>
</evidence>
<proteinExistence type="inferred from homology"/>
<keyword evidence="5" id="KW-0808">Transferase</keyword>
<dbReference type="HOGENOM" id="CLU_000288_63_0_1"/>
<protein>
    <recommendedName>
        <fullName evidence="3">Serine/threonine-protein kinase greatwall</fullName>
        <ecNumber evidence="2">2.7.11.1</ecNumber>
    </recommendedName>
    <alternativeName>
        <fullName evidence="9">Microtubule-associated serine/threonine-protein kinase-like</fullName>
    </alternativeName>
</protein>
<keyword evidence="8" id="KW-0067">ATP-binding</keyword>
<dbReference type="AlphaFoldDB" id="T1G4Q7"/>
<evidence type="ECO:0000256" key="7">
    <source>
        <dbReference type="ARBA" id="ARBA00022777"/>
    </source>
</evidence>
<dbReference type="Proteomes" id="UP000015101">
    <property type="component" value="Unassembled WGS sequence"/>
</dbReference>
<dbReference type="CTD" id="20216055"/>
<evidence type="ECO:0000256" key="1">
    <source>
        <dbReference type="ARBA" id="ARBA00009903"/>
    </source>
</evidence>
<evidence type="ECO:0000256" key="6">
    <source>
        <dbReference type="ARBA" id="ARBA00022741"/>
    </source>
</evidence>
<gene>
    <name evidence="14" type="primary">20216055</name>
    <name evidence="13" type="ORF">HELRODRAFT_82333</name>
</gene>
<evidence type="ECO:0000256" key="8">
    <source>
        <dbReference type="ARBA" id="ARBA00022840"/>
    </source>
</evidence>
<dbReference type="GeneID" id="20216055"/>
<dbReference type="PANTHER" id="PTHR24356:SF1">
    <property type="entry name" value="SERINE_THREONINE-PROTEIN KINASE GREATWALL"/>
    <property type="match status" value="1"/>
</dbReference>
<dbReference type="GO" id="GO:0005524">
    <property type="term" value="F:ATP binding"/>
    <property type="evidence" value="ECO:0007669"/>
    <property type="project" value="UniProtKB-KW"/>
</dbReference>
<dbReference type="PROSITE" id="PS50011">
    <property type="entry name" value="PROTEIN_KINASE_DOM"/>
    <property type="match status" value="1"/>
</dbReference>
<dbReference type="InParanoid" id="T1G4Q7"/>
<evidence type="ECO:0000256" key="3">
    <source>
        <dbReference type="ARBA" id="ARBA00022148"/>
    </source>
</evidence>
<name>T1G4Q7_HELRO</name>
<reference evidence="14" key="3">
    <citation type="submission" date="2015-06" db="UniProtKB">
        <authorList>
            <consortium name="EnsemblMetazoa"/>
        </authorList>
    </citation>
    <scope>IDENTIFICATION</scope>
</reference>
<keyword evidence="15" id="KW-1185">Reference proteome</keyword>
<evidence type="ECO:0000256" key="11">
    <source>
        <dbReference type="ARBA" id="ARBA00048679"/>
    </source>
</evidence>
<dbReference type="RefSeq" id="XP_009020822.1">
    <property type="nucleotide sequence ID" value="XM_009022574.1"/>
</dbReference>
<evidence type="ECO:0000256" key="9">
    <source>
        <dbReference type="ARBA" id="ARBA00033099"/>
    </source>
</evidence>
<dbReference type="GO" id="GO:0004674">
    <property type="term" value="F:protein serine/threonine kinase activity"/>
    <property type="evidence" value="ECO:0007669"/>
    <property type="project" value="UniProtKB-KW"/>
</dbReference>
<dbReference type="InterPro" id="IPR050236">
    <property type="entry name" value="Ser_Thr_kinase_AGC"/>
</dbReference>
<accession>T1G4Q7</accession>
<dbReference type="STRING" id="6412.T1G4Q7"/>
<dbReference type="EnsemblMetazoa" id="HelroT82333">
    <property type="protein sequence ID" value="HelroP82333"/>
    <property type="gene ID" value="HelroG82333"/>
</dbReference>
<dbReference type="OrthoDB" id="162894at2759"/>